<proteinExistence type="predicted"/>
<organism evidence="1 2">
    <name type="scientific">Synechocystis salina LEGE 00031</name>
    <dbReference type="NCBI Taxonomy" id="1828736"/>
    <lineage>
        <taxon>Bacteria</taxon>
        <taxon>Bacillati</taxon>
        <taxon>Cyanobacteriota</taxon>
        <taxon>Cyanophyceae</taxon>
        <taxon>Synechococcales</taxon>
        <taxon>Merismopediaceae</taxon>
        <taxon>Synechocystis</taxon>
    </lineage>
</organism>
<dbReference type="Gene3D" id="3.30.420.10">
    <property type="entry name" value="Ribonuclease H-like superfamily/Ribonuclease H"/>
    <property type="match status" value="1"/>
</dbReference>
<accession>A0ABR9VT12</accession>
<dbReference type="SUPFAM" id="SSF53098">
    <property type="entry name" value="Ribonuclease H-like"/>
    <property type="match status" value="1"/>
</dbReference>
<dbReference type="InterPro" id="IPR036397">
    <property type="entry name" value="RNaseH_sf"/>
</dbReference>
<dbReference type="InterPro" id="IPR012337">
    <property type="entry name" value="RNaseH-like_sf"/>
</dbReference>
<name>A0ABR9VT12_9SYNC</name>
<evidence type="ECO:0000313" key="2">
    <source>
        <dbReference type="Proteomes" id="UP000658720"/>
    </source>
</evidence>
<keyword evidence="2" id="KW-1185">Reference proteome</keyword>
<gene>
    <name evidence="1" type="ORF">IQ217_11620</name>
</gene>
<dbReference type="EMBL" id="JADEVV010000031">
    <property type="protein sequence ID" value="MBE9254477.1"/>
    <property type="molecule type" value="Genomic_DNA"/>
</dbReference>
<reference evidence="1 2" key="1">
    <citation type="submission" date="2020-10" db="EMBL/GenBank/DDBJ databases">
        <authorList>
            <person name="Castelo-Branco R."/>
            <person name="Eusebio N."/>
            <person name="Adriana R."/>
            <person name="Vieira A."/>
            <person name="Brugerolle De Fraissinette N."/>
            <person name="Rezende De Castro R."/>
            <person name="Schneider M.P."/>
            <person name="Vasconcelos V."/>
            <person name="Leao P.N."/>
        </authorList>
    </citation>
    <scope>NUCLEOTIDE SEQUENCE [LARGE SCALE GENOMIC DNA]</scope>
    <source>
        <strain evidence="1 2">LEGE 00031</strain>
    </source>
</reference>
<dbReference type="RefSeq" id="WP_194020061.1">
    <property type="nucleotide sequence ID" value="NZ_JADEVV010000031.1"/>
</dbReference>
<dbReference type="Proteomes" id="UP000658720">
    <property type="component" value="Unassembled WGS sequence"/>
</dbReference>
<comment type="caution">
    <text evidence="1">The sequence shown here is derived from an EMBL/GenBank/DDBJ whole genome shotgun (WGS) entry which is preliminary data.</text>
</comment>
<protein>
    <submittedName>
        <fullName evidence="1">Uncharacterized protein</fullName>
    </submittedName>
</protein>
<evidence type="ECO:0000313" key="1">
    <source>
        <dbReference type="EMBL" id="MBE9254477.1"/>
    </source>
</evidence>
<sequence length="193" mass="21490">MKRLFFDLEIIKLIQPDRRYPELEVCAGWRDFANMGISCVGYAVELAPACAESWPDLNFVEMALSGNYQLIGFNSRSFDDRLLAAHGLKVTSVDLLEMVKLAAYGSTSWQDQPPGYSYKLDALAEANLGFHKTGHGTLAPILWQLGKQQEVLDYCANDVAILQALFFKFIGDGLVDPNNGDRLTPPSELVRID</sequence>